<accession>A0A3T0KQ18</accession>
<protein>
    <submittedName>
        <fullName evidence="1">Uncharacterized protein</fullName>
    </submittedName>
</protein>
<gene>
    <name evidence="1" type="ORF">BAOM_1880</name>
</gene>
<evidence type="ECO:0000313" key="1">
    <source>
        <dbReference type="EMBL" id="AZV42490.1"/>
    </source>
</evidence>
<dbReference type="Proteomes" id="UP000283095">
    <property type="component" value="Chromosome"/>
</dbReference>
<organism evidence="1 2">
    <name type="scientific">Peribacillus asahii</name>
    <dbReference type="NCBI Taxonomy" id="228899"/>
    <lineage>
        <taxon>Bacteria</taxon>
        <taxon>Bacillati</taxon>
        <taxon>Bacillota</taxon>
        <taxon>Bacilli</taxon>
        <taxon>Bacillales</taxon>
        <taxon>Bacillaceae</taxon>
        <taxon>Peribacillus</taxon>
    </lineage>
</organism>
<dbReference type="RefSeq" id="WP_257467677.1">
    <property type="nucleotide sequence ID" value="NZ_CP026095.1"/>
</dbReference>
<dbReference type="AlphaFoldDB" id="A0A3T0KQ18"/>
<dbReference type="KEGG" id="pasa:BAOM_1880"/>
<dbReference type="EMBL" id="CP026095">
    <property type="protein sequence ID" value="AZV42490.1"/>
    <property type="molecule type" value="Genomic_DNA"/>
</dbReference>
<sequence length="40" mass="4553">MEQIDIDKLLEDTGNAVGETCFVNQERVDIDQLLEQTTDL</sequence>
<reference evidence="1 2" key="1">
    <citation type="submission" date="2018-01" db="EMBL/GenBank/DDBJ databases">
        <title>Bacillus asahii Genome sequencing and assembly.</title>
        <authorList>
            <person name="Jiang H."/>
            <person name="Feng Y."/>
            <person name="Zhao F."/>
            <person name="Lin X."/>
        </authorList>
    </citation>
    <scope>NUCLEOTIDE SEQUENCE [LARGE SCALE GENOMIC DNA]</scope>
    <source>
        <strain evidence="1 2">OM18</strain>
    </source>
</reference>
<proteinExistence type="predicted"/>
<name>A0A3T0KQ18_9BACI</name>
<evidence type="ECO:0000313" key="2">
    <source>
        <dbReference type="Proteomes" id="UP000283095"/>
    </source>
</evidence>